<dbReference type="EMBL" id="RXGB01001087">
    <property type="protein sequence ID" value="TMX00376.1"/>
    <property type="molecule type" value="Genomic_DNA"/>
</dbReference>
<evidence type="ECO:0000313" key="1">
    <source>
        <dbReference type="EMBL" id="TMX00376.1"/>
    </source>
</evidence>
<name>A0A6N2C0J8_SOLCI</name>
<protein>
    <submittedName>
        <fullName evidence="1">Uncharacterized protein</fullName>
    </submittedName>
</protein>
<feature type="non-terminal residue" evidence="1">
    <location>
        <position position="1"/>
    </location>
</feature>
<gene>
    <name evidence="1" type="ORF">EJD97_000947</name>
</gene>
<dbReference type="AlphaFoldDB" id="A0A6N2C0J8"/>
<comment type="caution">
    <text evidence="1">The sequence shown here is derived from an EMBL/GenBank/DDBJ whole genome shotgun (WGS) entry which is preliminary data.</text>
</comment>
<sequence length="67" mass="7556">IVNLWTGSNFVGLLSFSPKLFLRQIPCLGPGFKMIILTSQRMGLKLLLNMKLLSLIILETWNIISLP</sequence>
<reference evidence="1" key="1">
    <citation type="submission" date="2019-05" db="EMBL/GenBank/DDBJ databases">
        <title>The de novo reference genome and transcriptome assemblies of the wild tomato species Solanum chilense.</title>
        <authorList>
            <person name="Stam R."/>
            <person name="Nosenko T."/>
            <person name="Hoerger A.C."/>
            <person name="Stephan W."/>
            <person name="Seidel M.A."/>
            <person name="Kuhn J.M.M."/>
            <person name="Haberer G."/>
            <person name="Tellier A."/>
        </authorList>
    </citation>
    <scope>NUCLEOTIDE SEQUENCE</scope>
    <source>
        <tissue evidence="1">Mature leaves</tissue>
    </source>
</reference>
<organism evidence="1">
    <name type="scientific">Solanum chilense</name>
    <name type="common">Tomato</name>
    <name type="synonym">Lycopersicon chilense</name>
    <dbReference type="NCBI Taxonomy" id="4083"/>
    <lineage>
        <taxon>Eukaryota</taxon>
        <taxon>Viridiplantae</taxon>
        <taxon>Streptophyta</taxon>
        <taxon>Embryophyta</taxon>
        <taxon>Tracheophyta</taxon>
        <taxon>Spermatophyta</taxon>
        <taxon>Magnoliopsida</taxon>
        <taxon>eudicotyledons</taxon>
        <taxon>Gunneridae</taxon>
        <taxon>Pentapetalae</taxon>
        <taxon>asterids</taxon>
        <taxon>lamiids</taxon>
        <taxon>Solanales</taxon>
        <taxon>Solanaceae</taxon>
        <taxon>Solanoideae</taxon>
        <taxon>Solaneae</taxon>
        <taxon>Solanum</taxon>
        <taxon>Solanum subgen. Lycopersicon</taxon>
    </lineage>
</organism>
<accession>A0A6N2C0J8</accession>
<proteinExistence type="predicted"/>
<feature type="non-terminal residue" evidence="1">
    <location>
        <position position="67"/>
    </location>
</feature>